<evidence type="ECO:0000256" key="1">
    <source>
        <dbReference type="ARBA" id="ARBA00004141"/>
    </source>
</evidence>
<dbReference type="Pfam" id="PF03348">
    <property type="entry name" value="Serinc"/>
    <property type="match status" value="1"/>
</dbReference>
<proteinExistence type="inferred from homology"/>
<dbReference type="OMA" id="ECCESEK"/>
<keyword evidence="8" id="KW-1185">Reference proteome</keyword>
<evidence type="ECO:0000256" key="6">
    <source>
        <dbReference type="SAM" id="Phobius"/>
    </source>
</evidence>
<dbReference type="OrthoDB" id="5963193at2759"/>
<evidence type="ECO:0000313" key="8">
    <source>
        <dbReference type="Proteomes" id="UP000825935"/>
    </source>
</evidence>
<keyword evidence="5 6" id="KW-0472">Membrane</keyword>
<keyword evidence="3 6" id="KW-0812">Transmembrane</keyword>
<evidence type="ECO:0000313" key="7">
    <source>
        <dbReference type="EMBL" id="KAH7276286.1"/>
    </source>
</evidence>
<evidence type="ECO:0008006" key="9">
    <source>
        <dbReference type="Google" id="ProtNLM"/>
    </source>
</evidence>
<organism evidence="7 8">
    <name type="scientific">Ceratopteris richardii</name>
    <name type="common">Triangle waterfern</name>
    <dbReference type="NCBI Taxonomy" id="49495"/>
    <lineage>
        <taxon>Eukaryota</taxon>
        <taxon>Viridiplantae</taxon>
        <taxon>Streptophyta</taxon>
        <taxon>Embryophyta</taxon>
        <taxon>Tracheophyta</taxon>
        <taxon>Polypodiopsida</taxon>
        <taxon>Polypodiidae</taxon>
        <taxon>Polypodiales</taxon>
        <taxon>Pteridineae</taxon>
        <taxon>Pteridaceae</taxon>
        <taxon>Parkerioideae</taxon>
        <taxon>Ceratopteris</taxon>
    </lineage>
</organism>
<reference evidence="7" key="1">
    <citation type="submission" date="2021-08" db="EMBL/GenBank/DDBJ databases">
        <title>WGS assembly of Ceratopteris richardii.</title>
        <authorList>
            <person name="Marchant D.B."/>
            <person name="Chen G."/>
            <person name="Jenkins J."/>
            <person name="Shu S."/>
            <person name="Leebens-Mack J."/>
            <person name="Grimwood J."/>
            <person name="Schmutz J."/>
            <person name="Soltis P."/>
            <person name="Soltis D."/>
            <person name="Chen Z.-H."/>
        </authorList>
    </citation>
    <scope>NUCLEOTIDE SEQUENCE</scope>
    <source>
        <strain evidence="7">Whitten #5841</strain>
        <tissue evidence="7">Leaf</tissue>
    </source>
</reference>
<name>A0A8T2PY16_CERRI</name>
<feature type="transmembrane region" description="Helical" evidence="6">
    <location>
        <begin position="277"/>
        <end position="299"/>
    </location>
</feature>
<dbReference type="GO" id="GO:0016020">
    <property type="term" value="C:membrane"/>
    <property type="evidence" value="ECO:0007669"/>
    <property type="project" value="UniProtKB-SubCell"/>
</dbReference>
<evidence type="ECO:0000256" key="3">
    <source>
        <dbReference type="ARBA" id="ARBA00022692"/>
    </source>
</evidence>
<gene>
    <name evidence="7" type="ORF">KP509_39G000900</name>
</gene>
<protein>
    <recommendedName>
        <fullName evidence="9">Serine incorporator</fullName>
    </recommendedName>
</protein>
<evidence type="ECO:0000256" key="5">
    <source>
        <dbReference type="ARBA" id="ARBA00023136"/>
    </source>
</evidence>
<dbReference type="PANTHER" id="PTHR10383">
    <property type="entry name" value="SERINE INCORPORATOR"/>
    <property type="match status" value="1"/>
</dbReference>
<feature type="transmembrane region" description="Helical" evidence="6">
    <location>
        <begin position="320"/>
        <end position="345"/>
    </location>
</feature>
<sequence>MSVCGHLLGDCMGRTAFQQSCGGPHRLVARYIYGFIFLLINVSAWMVRDYSHELLNRLQYLKECEGGHDCLGSEGVLRISMGCFIFFFLMFLTTVGTKKINDPRDSWHSGWWPIKTLLFILVSISPFFVPPTFIHYYGEVARFGAGVFLLIQLLSVINFMYWWNEDWLSEKKFRRCRIPMVITTAGSFAAALSGIILMYMWFAPKISCSLNITFITATLILIQLMTSISLHSKVNAGLMTSGLMAIYMVFLCWSAIMSEPLSMSCNTRPRQTGKGDWMTIASFVIAVTAIVIATMTTGTDSECFTFRKKEKTKSEDDVPYGYGFFHFVFAMGAMYFAMLFVGWNLHQTMHKWSIDVGWSSVWVKISSEWIAAAVYIWTMIGPFILRNRDFS</sequence>
<dbReference type="InterPro" id="IPR005016">
    <property type="entry name" value="TDE1/TMS"/>
</dbReference>
<evidence type="ECO:0000256" key="4">
    <source>
        <dbReference type="ARBA" id="ARBA00022989"/>
    </source>
</evidence>
<feature type="transmembrane region" description="Helical" evidence="6">
    <location>
        <begin position="27"/>
        <end position="47"/>
    </location>
</feature>
<feature type="transmembrane region" description="Helical" evidence="6">
    <location>
        <begin position="208"/>
        <end position="226"/>
    </location>
</feature>
<feature type="transmembrane region" description="Helical" evidence="6">
    <location>
        <begin position="116"/>
        <end position="137"/>
    </location>
</feature>
<feature type="transmembrane region" description="Helical" evidence="6">
    <location>
        <begin position="176"/>
        <end position="202"/>
    </location>
</feature>
<dbReference type="EMBL" id="CM035444">
    <property type="protein sequence ID" value="KAH7276286.1"/>
    <property type="molecule type" value="Genomic_DNA"/>
</dbReference>
<comment type="subcellular location">
    <subcellularLocation>
        <location evidence="1">Membrane</location>
        <topology evidence="1">Multi-pass membrane protein</topology>
    </subcellularLocation>
</comment>
<feature type="transmembrane region" description="Helical" evidence="6">
    <location>
        <begin position="143"/>
        <end position="164"/>
    </location>
</feature>
<evidence type="ECO:0000256" key="2">
    <source>
        <dbReference type="ARBA" id="ARBA00006665"/>
    </source>
</evidence>
<dbReference type="AlphaFoldDB" id="A0A8T2PY16"/>
<dbReference type="PANTHER" id="PTHR10383:SF63">
    <property type="entry name" value="OS01G0179800 PROTEIN"/>
    <property type="match status" value="1"/>
</dbReference>
<feature type="transmembrane region" description="Helical" evidence="6">
    <location>
        <begin position="75"/>
        <end position="95"/>
    </location>
</feature>
<dbReference type="Proteomes" id="UP000825935">
    <property type="component" value="Chromosome 39"/>
</dbReference>
<dbReference type="EMBL" id="CM035444">
    <property type="protein sequence ID" value="KAH7276287.1"/>
    <property type="molecule type" value="Genomic_DNA"/>
</dbReference>
<comment type="caution">
    <text evidence="7">The sequence shown here is derived from an EMBL/GenBank/DDBJ whole genome shotgun (WGS) entry which is preliminary data.</text>
</comment>
<feature type="transmembrane region" description="Helical" evidence="6">
    <location>
        <begin position="238"/>
        <end position="257"/>
    </location>
</feature>
<keyword evidence="4 6" id="KW-1133">Transmembrane helix</keyword>
<comment type="similarity">
    <text evidence="2">Belongs to the TDE1 family.</text>
</comment>
<accession>A0A8T2PY16</accession>
<feature type="transmembrane region" description="Helical" evidence="6">
    <location>
        <begin position="365"/>
        <end position="385"/>
    </location>
</feature>